<dbReference type="Proteomes" id="UP001595975">
    <property type="component" value="Unassembled WGS sequence"/>
</dbReference>
<keyword evidence="3" id="KW-1185">Reference proteome</keyword>
<gene>
    <name evidence="2" type="ORF">ACFP3U_05005</name>
</gene>
<dbReference type="RefSeq" id="WP_380223934.1">
    <property type="nucleotide sequence ID" value="NZ_JBHSOF010000003.1"/>
</dbReference>
<evidence type="ECO:0000313" key="3">
    <source>
        <dbReference type="Proteomes" id="UP001595975"/>
    </source>
</evidence>
<sequence length="64" mass="6438">MAAGVAAEPSVAGVPMATVWAAAGGERDVDGGGEGGHRRHQVQCAERAAQVQRDGEAEVLAAVR</sequence>
<evidence type="ECO:0000313" key="2">
    <source>
        <dbReference type="EMBL" id="MFC5662337.1"/>
    </source>
</evidence>
<dbReference type="EMBL" id="JBHSOF010000003">
    <property type="protein sequence ID" value="MFC5662337.1"/>
    <property type="molecule type" value="Genomic_DNA"/>
</dbReference>
<evidence type="ECO:0000256" key="1">
    <source>
        <dbReference type="SAM" id="MobiDB-lite"/>
    </source>
</evidence>
<reference evidence="3" key="1">
    <citation type="journal article" date="2019" name="Int. J. Syst. Evol. Microbiol.">
        <title>The Global Catalogue of Microorganisms (GCM) 10K type strain sequencing project: providing services to taxonomists for standard genome sequencing and annotation.</title>
        <authorList>
            <consortium name="The Broad Institute Genomics Platform"/>
            <consortium name="The Broad Institute Genome Sequencing Center for Infectious Disease"/>
            <person name="Wu L."/>
            <person name="Ma J."/>
        </authorList>
    </citation>
    <scope>NUCLEOTIDE SEQUENCE [LARGE SCALE GENOMIC DNA]</scope>
    <source>
        <strain evidence="3">CGMCC 4.1437</strain>
    </source>
</reference>
<organism evidence="2 3">
    <name type="scientific">Kitasatospora misakiensis</name>
    <dbReference type="NCBI Taxonomy" id="67330"/>
    <lineage>
        <taxon>Bacteria</taxon>
        <taxon>Bacillati</taxon>
        <taxon>Actinomycetota</taxon>
        <taxon>Actinomycetes</taxon>
        <taxon>Kitasatosporales</taxon>
        <taxon>Streptomycetaceae</taxon>
        <taxon>Kitasatospora</taxon>
    </lineage>
</organism>
<name>A0ABW0WVM8_9ACTN</name>
<feature type="region of interest" description="Disordered" evidence="1">
    <location>
        <begin position="25"/>
        <end position="49"/>
    </location>
</feature>
<protein>
    <submittedName>
        <fullName evidence="2">Uncharacterized protein</fullName>
    </submittedName>
</protein>
<comment type="caution">
    <text evidence="2">The sequence shown here is derived from an EMBL/GenBank/DDBJ whole genome shotgun (WGS) entry which is preliminary data.</text>
</comment>
<proteinExistence type="predicted"/>
<accession>A0ABW0WVM8</accession>